<accession>A0A5J4KW09</accession>
<sequence>MLFIAGGTGFIGKYLLNALSKDGYKVRCLVRTEEKAAACKKVGFDAVIGDITDKGSLKGKLNGCDILVHLVGIIEEKGSMTFEKVHVEGTRNLIDEAKRANIKHIFYQSALGASISSWAKYYKTKAEAEEIVRASSIPYTIFRPSLVVGRGDGFTEKLKELVGLGPFVPIPGSGNGKFQPIYVEDWVKCFLTLFSNGSGFTIHDSQIYEFGGPEHLTYNEIVLQLMEAMGINKPLVHIPVKLIKMSLPFSKISQEVGRLLGKEIPTVTGEQLSLLQLDNICDRDSVEKNFGFVPMMYREALRKFIGHNS</sequence>
<dbReference type="Pfam" id="PF13460">
    <property type="entry name" value="NAD_binding_10"/>
    <property type="match status" value="1"/>
</dbReference>
<dbReference type="GO" id="GO:0044877">
    <property type="term" value="F:protein-containing complex binding"/>
    <property type="evidence" value="ECO:0007669"/>
    <property type="project" value="TreeGrafter"/>
</dbReference>
<dbReference type="EMBL" id="BLAB01000001">
    <property type="protein sequence ID" value="GER93758.1"/>
    <property type="molecule type" value="Genomic_DNA"/>
</dbReference>
<feature type="domain" description="NAD(P)-binding" evidence="1">
    <location>
        <begin position="6"/>
        <end position="145"/>
    </location>
</feature>
<protein>
    <submittedName>
        <fullName evidence="2">Complex I NDUFA9 subunit family protein</fullName>
    </submittedName>
</protein>
<evidence type="ECO:0000259" key="1">
    <source>
        <dbReference type="Pfam" id="PF13460"/>
    </source>
</evidence>
<dbReference type="CDD" id="cd05271">
    <property type="entry name" value="NDUFA9_like_SDR_a"/>
    <property type="match status" value="1"/>
</dbReference>
<dbReference type="InterPro" id="IPR051207">
    <property type="entry name" value="ComplexI_NDUFA9_subunit"/>
</dbReference>
<proteinExistence type="predicted"/>
<dbReference type="AlphaFoldDB" id="A0A5J4KW09"/>
<reference evidence="2" key="1">
    <citation type="submission" date="2019-10" db="EMBL/GenBank/DDBJ databases">
        <title>Metagenomic sequencing of thiosulfate-disproportionating enrichment culture.</title>
        <authorList>
            <person name="Umezawa K."/>
            <person name="Kojima H."/>
            <person name="Fukui M."/>
        </authorList>
    </citation>
    <scope>NUCLEOTIDE SEQUENCE</scope>
    <source>
        <strain evidence="2">45J</strain>
    </source>
</reference>
<dbReference type="SUPFAM" id="SSF51735">
    <property type="entry name" value="NAD(P)-binding Rossmann-fold domains"/>
    <property type="match status" value="1"/>
</dbReference>
<comment type="caution">
    <text evidence="2">The sequence shown here is derived from an EMBL/GenBank/DDBJ whole genome shotgun (WGS) entry which is preliminary data.</text>
</comment>
<dbReference type="InterPro" id="IPR036291">
    <property type="entry name" value="NAD(P)-bd_dom_sf"/>
</dbReference>
<gene>
    <name evidence="2" type="ORF">A45J_1514</name>
</gene>
<evidence type="ECO:0000313" key="2">
    <source>
        <dbReference type="EMBL" id="GER93758.1"/>
    </source>
</evidence>
<dbReference type="Gene3D" id="3.40.50.720">
    <property type="entry name" value="NAD(P)-binding Rossmann-like Domain"/>
    <property type="match status" value="1"/>
</dbReference>
<name>A0A5J4KW09_9ZZZZ</name>
<dbReference type="PANTHER" id="PTHR12126:SF11">
    <property type="entry name" value="NADH DEHYDROGENASE [UBIQUINONE] 1 ALPHA SUBCOMPLEX SUBUNIT 9, MITOCHONDRIAL"/>
    <property type="match status" value="1"/>
</dbReference>
<organism evidence="2">
    <name type="scientific">hot springs metagenome</name>
    <dbReference type="NCBI Taxonomy" id="433727"/>
    <lineage>
        <taxon>unclassified sequences</taxon>
        <taxon>metagenomes</taxon>
        <taxon>ecological metagenomes</taxon>
    </lineage>
</organism>
<dbReference type="PANTHER" id="PTHR12126">
    <property type="entry name" value="NADH-UBIQUINONE OXIDOREDUCTASE 39 KDA SUBUNIT-RELATED"/>
    <property type="match status" value="1"/>
</dbReference>
<dbReference type="InterPro" id="IPR016040">
    <property type="entry name" value="NAD(P)-bd_dom"/>
</dbReference>